<evidence type="ECO:0000256" key="6">
    <source>
        <dbReference type="SAM" id="MobiDB-lite"/>
    </source>
</evidence>
<feature type="compositionally biased region" description="Low complexity" evidence="6">
    <location>
        <begin position="26"/>
        <end position="35"/>
    </location>
</feature>
<feature type="compositionally biased region" description="Basic and acidic residues" evidence="6">
    <location>
        <begin position="36"/>
        <end position="51"/>
    </location>
</feature>
<dbReference type="EMBL" id="LK052936">
    <property type="protein sequence ID" value="CDR36120.1"/>
    <property type="molecule type" value="Genomic_DNA"/>
</dbReference>
<dbReference type="Gene3D" id="1.20.1250.20">
    <property type="entry name" value="MFS general substrate transporter like domains"/>
    <property type="match status" value="1"/>
</dbReference>
<dbReference type="GO" id="GO:0005886">
    <property type="term" value="C:plasma membrane"/>
    <property type="evidence" value="ECO:0007669"/>
    <property type="project" value="TreeGrafter"/>
</dbReference>
<reference evidence="9" key="1">
    <citation type="journal article" date="2014" name="Genome Announc.">
        <title>Draft genome sequence of Rhodosporidium toruloides CECT1137, an oleaginous yeast of biotechnological interest.</title>
        <authorList>
            <person name="Morin N."/>
            <person name="Calcas X."/>
            <person name="Devillers H."/>
            <person name="Durrens P."/>
            <person name="Sherman D.J."/>
            <person name="Nicaud J.-M."/>
            <person name="Neuveglise C."/>
        </authorList>
    </citation>
    <scope>NUCLEOTIDE SEQUENCE</scope>
    <source>
        <strain evidence="9">CECT1137</strain>
    </source>
</reference>
<feature type="region of interest" description="Disordered" evidence="6">
    <location>
        <begin position="1"/>
        <end position="87"/>
    </location>
</feature>
<evidence type="ECO:0000256" key="3">
    <source>
        <dbReference type="ARBA" id="ARBA00022692"/>
    </source>
</evidence>
<feature type="transmembrane region" description="Helical" evidence="7">
    <location>
        <begin position="555"/>
        <end position="576"/>
    </location>
</feature>
<evidence type="ECO:0000256" key="5">
    <source>
        <dbReference type="ARBA" id="ARBA00023136"/>
    </source>
</evidence>
<dbReference type="SUPFAM" id="SSF103473">
    <property type="entry name" value="MFS general substrate transporter"/>
    <property type="match status" value="1"/>
</dbReference>
<keyword evidence="2" id="KW-0813">Transport</keyword>
<protein>
    <submittedName>
        <fullName evidence="9">RHTO0S01e14686g1_1</fullName>
    </submittedName>
</protein>
<keyword evidence="4 7" id="KW-1133">Transmembrane helix</keyword>
<evidence type="ECO:0000256" key="7">
    <source>
        <dbReference type="SAM" id="Phobius"/>
    </source>
</evidence>
<accession>A0A061AEX4</accession>
<evidence type="ECO:0000256" key="1">
    <source>
        <dbReference type="ARBA" id="ARBA00004141"/>
    </source>
</evidence>
<dbReference type="OrthoDB" id="440553at2759"/>
<proteinExistence type="predicted"/>
<dbReference type="FunFam" id="1.20.1720.10:FF:000009">
    <property type="entry name" value="MFS multidrug transporter"/>
    <property type="match status" value="1"/>
</dbReference>
<keyword evidence="5 7" id="KW-0472">Membrane</keyword>
<dbReference type="PANTHER" id="PTHR23502">
    <property type="entry name" value="MAJOR FACILITATOR SUPERFAMILY"/>
    <property type="match status" value="1"/>
</dbReference>
<feature type="transmembrane region" description="Helical" evidence="7">
    <location>
        <begin position="269"/>
        <end position="288"/>
    </location>
</feature>
<dbReference type="GO" id="GO:0022857">
    <property type="term" value="F:transmembrane transporter activity"/>
    <property type="evidence" value="ECO:0007669"/>
    <property type="project" value="InterPro"/>
</dbReference>
<feature type="domain" description="Major facilitator superfamily (MFS) profile" evidence="8">
    <location>
        <begin position="114"/>
        <end position="577"/>
    </location>
</feature>
<evidence type="ECO:0000313" key="9">
    <source>
        <dbReference type="EMBL" id="CDR36120.1"/>
    </source>
</evidence>
<feature type="transmembrane region" description="Helical" evidence="7">
    <location>
        <begin position="495"/>
        <end position="519"/>
    </location>
</feature>
<feature type="transmembrane region" description="Helical" evidence="7">
    <location>
        <begin position="466"/>
        <end position="483"/>
    </location>
</feature>
<feature type="transmembrane region" description="Helical" evidence="7">
    <location>
        <begin position="360"/>
        <end position="382"/>
    </location>
</feature>
<evidence type="ECO:0000256" key="2">
    <source>
        <dbReference type="ARBA" id="ARBA00022448"/>
    </source>
</evidence>
<sequence length="615" mass="67705">MAVDAPHADDPPVAASEPADTPQTLSALVPSSSSSRSDHGSCVHTLHDNHDTSGQGVAGRALEGNLEGKGESKNVVAGDEDEDSGMQPVRRRVTTGTVAPPPYTIHSHRMRWFVVSLVALAGLFSPLSANIYFPVIPAVAQDLRVSVENINISVTVYMILQGVSPSFFGAICDVLGRRPTYIATFLIYLGACAGLANTHTYWLLLVLRCVQAAGSASVIAIGSGSIGDVAPPSERGLFMSVFGLGPMVGPCIGPIIGGLLAQRYGWQSLFWFLFAFGAFALLLIILFLPETLRSLVGNGSIPARGINRSLVSVWQQRQRRRQMGEGSEVDEASLKAKPAKKGWRDVRPWAPLKMFREKDVFLTLTFNSICYTLFYCVTTSTGTTFKSTYNLNETSLGLCFIANGVGCLAATFVNGPRLTHDYKVVQRQVERRKEVEGRGEERARRRRKDQNDLSDFPIERARLRSMPYFFVALIASTIVYGWVLDKGVHLSAPLVMQFIIGLSVTSIFNAVSTLLVDLYPGQSASATAANNLYRCICGAAGTGFIEPLLNRLGAGWGFTMLSLINVCFVPLMILEWRYGMKWRLQRFERLKREKEREEEKAREKGRELEKRREGH</sequence>
<gene>
    <name evidence="9" type="ORF">RHTO0S_01e14686g</name>
</gene>
<evidence type="ECO:0000256" key="4">
    <source>
        <dbReference type="ARBA" id="ARBA00022989"/>
    </source>
</evidence>
<keyword evidence="3 7" id="KW-0812">Transmembrane</keyword>
<dbReference type="AlphaFoldDB" id="A0A061AEX4"/>
<dbReference type="InterPro" id="IPR036259">
    <property type="entry name" value="MFS_trans_sf"/>
</dbReference>
<organism evidence="9">
    <name type="scientific">Rhodotorula toruloides</name>
    <name type="common">Yeast</name>
    <name type="synonym">Rhodosporidium toruloides</name>
    <dbReference type="NCBI Taxonomy" id="5286"/>
    <lineage>
        <taxon>Eukaryota</taxon>
        <taxon>Fungi</taxon>
        <taxon>Dikarya</taxon>
        <taxon>Basidiomycota</taxon>
        <taxon>Pucciniomycotina</taxon>
        <taxon>Microbotryomycetes</taxon>
        <taxon>Sporidiobolales</taxon>
        <taxon>Sporidiobolaceae</taxon>
        <taxon>Rhodotorula</taxon>
    </lineage>
</organism>
<dbReference type="PANTHER" id="PTHR23502:SF51">
    <property type="entry name" value="QUINIDINE RESISTANCE PROTEIN 1-RELATED"/>
    <property type="match status" value="1"/>
</dbReference>
<feature type="transmembrane region" description="Helical" evidence="7">
    <location>
        <begin position="179"/>
        <end position="196"/>
    </location>
</feature>
<dbReference type="PROSITE" id="PS50850">
    <property type="entry name" value="MFS"/>
    <property type="match status" value="1"/>
</dbReference>
<dbReference type="CDD" id="cd17323">
    <property type="entry name" value="MFS_Tpo1_MDR_like"/>
    <property type="match status" value="1"/>
</dbReference>
<feature type="region of interest" description="Disordered" evidence="6">
    <location>
        <begin position="592"/>
        <end position="615"/>
    </location>
</feature>
<feature type="transmembrane region" description="Helical" evidence="7">
    <location>
        <begin position="152"/>
        <end position="172"/>
    </location>
</feature>
<name>A0A061AEX4_RHOTO</name>
<evidence type="ECO:0000259" key="8">
    <source>
        <dbReference type="PROSITE" id="PS50850"/>
    </source>
</evidence>
<comment type="subcellular location">
    <subcellularLocation>
        <location evidence="1">Membrane</location>
        <topology evidence="1">Multi-pass membrane protein</topology>
    </subcellularLocation>
</comment>
<feature type="transmembrane region" description="Helical" evidence="7">
    <location>
        <begin position="112"/>
        <end position="132"/>
    </location>
</feature>
<feature type="transmembrane region" description="Helical" evidence="7">
    <location>
        <begin position="236"/>
        <end position="257"/>
    </location>
</feature>
<dbReference type="InterPro" id="IPR011701">
    <property type="entry name" value="MFS"/>
</dbReference>
<dbReference type="Pfam" id="PF07690">
    <property type="entry name" value="MFS_1"/>
    <property type="match status" value="1"/>
</dbReference>
<feature type="compositionally biased region" description="Basic and acidic residues" evidence="6">
    <location>
        <begin position="1"/>
        <end position="10"/>
    </location>
</feature>
<dbReference type="InterPro" id="IPR020846">
    <property type="entry name" value="MFS_dom"/>
</dbReference>